<organism evidence="1">
    <name type="scientific">Podoviridae sp. ct2iq11</name>
    <dbReference type="NCBI Taxonomy" id="2827720"/>
    <lineage>
        <taxon>Viruses</taxon>
        <taxon>Duplodnaviria</taxon>
        <taxon>Heunggongvirae</taxon>
        <taxon>Uroviricota</taxon>
        <taxon>Caudoviricetes</taxon>
    </lineage>
</organism>
<accession>A0A8S5TPN1</accession>
<evidence type="ECO:0000313" key="1">
    <source>
        <dbReference type="EMBL" id="DAF65075.1"/>
    </source>
</evidence>
<sequence length="76" mass="8728">MMLLSLDITAFDTAQRKARDPKMTLQGNPLAREKADPYKGIEEYNMDRLSRDARLRSCPVRGAAYSAIMDTRYKED</sequence>
<name>A0A8S5TPN1_9CAUD</name>
<reference evidence="1" key="1">
    <citation type="journal article" date="2021" name="Proc. Natl. Acad. Sci. U.S.A.">
        <title>A Catalog of Tens of Thousands of Viruses from Human Metagenomes Reveals Hidden Associations with Chronic Diseases.</title>
        <authorList>
            <person name="Tisza M.J."/>
            <person name="Buck C.B."/>
        </authorList>
    </citation>
    <scope>NUCLEOTIDE SEQUENCE</scope>
    <source>
        <strain evidence="1">Ct2iq11</strain>
    </source>
</reference>
<dbReference type="EMBL" id="BK032872">
    <property type="protein sequence ID" value="DAF65075.1"/>
    <property type="molecule type" value="Genomic_DNA"/>
</dbReference>
<protein>
    <submittedName>
        <fullName evidence="1">Uncharacterized protein</fullName>
    </submittedName>
</protein>
<proteinExistence type="predicted"/>